<dbReference type="CDD" id="cd17646">
    <property type="entry name" value="A_NRPS_AB3403-like"/>
    <property type="match status" value="1"/>
</dbReference>
<dbReference type="FunFam" id="3.30.300.30:FF:000010">
    <property type="entry name" value="Enterobactin synthetase component F"/>
    <property type="match status" value="1"/>
</dbReference>
<dbReference type="FunFam" id="3.40.50.980:FF:000002">
    <property type="entry name" value="Enterobactin synthetase component F"/>
    <property type="match status" value="1"/>
</dbReference>
<dbReference type="InterPro" id="IPR001031">
    <property type="entry name" value="Thioesterase"/>
</dbReference>
<name>A0AAU8AKP2_9RHOB</name>
<keyword evidence="3" id="KW-0597">Phosphoprotein</keyword>
<dbReference type="InterPro" id="IPR023213">
    <property type="entry name" value="CAT-like_dom_sf"/>
</dbReference>
<dbReference type="PROSITE" id="PS00012">
    <property type="entry name" value="PHOSPHOPANTETHEINE"/>
    <property type="match status" value="1"/>
</dbReference>
<dbReference type="Pfam" id="PF13193">
    <property type="entry name" value="AMP-binding_C"/>
    <property type="match status" value="1"/>
</dbReference>
<dbReference type="InterPro" id="IPR009081">
    <property type="entry name" value="PP-bd_ACP"/>
</dbReference>
<dbReference type="SUPFAM" id="SSF47336">
    <property type="entry name" value="ACP-like"/>
    <property type="match status" value="1"/>
</dbReference>
<dbReference type="Gene3D" id="3.40.50.1820">
    <property type="entry name" value="alpha/beta hydrolase"/>
    <property type="match status" value="1"/>
</dbReference>
<organism evidence="6">
    <name type="scientific">Alloyangia sp. H15</name>
    <dbReference type="NCBI Taxonomy" id="3029062"/>
    <lineage>
        <taxon>Bacteria</taxon>
        <taxon>Pseudomonadati</taxon>
        <taxon>Pseudomonadota</taxon>
        <taxon>Alphaproteobacteria</taxon>
        <taxon>Rhodobacterales</taxon>
        <taxon>Roseobacteraceae</taxon>
        <taxon>Alloyangia</taxon>
    </lineage>
</organism>
<evidence type="ECO:0000256" key="1">
    <source>
        <dbReference type="ARBA" id="ARBA00001957"/>
    </source>
</evidence>
<sequence length="1312" mass="139643">MRPGETAFPLTEAQEGLWYAQALDRANPIFNCGQYIELRGPLDVARFTRAFDAAVAQSPALRLRFGMVEGAPRQWLAEDAPTLDVVDLTAAADPEAEALARMMADSGGAIDLATEQAGRFGLYLLGADRAFWYERIHHLATDGFGIVLLTNRVGEIYSAEATGKIPAAFAPLAPVLEEDAAYRASERRAADAAFWQGEMRGLETVAGPAEGRAVSSARFDRARLDLPVELREALIACAKAAGIGWPDALTVLTAAYFSRVSCSGERVFGLPFMGRMGTKAARVPCMWMNVLPYRCDPDEDLPLVDLLKAEAQRLAALRKHGRYRSEQLRRDLRRTAIDARLYGPLINVQPFDMPPRFAGLEAQLHIFGAGAVDDITATFRGDAVTALSLEIDSNPALYSAEDARAHLDRLAGFLAAALGAETLAEVPTLTAAEQHWAVHGINATDHPLPEDTLTQLITTQMRATPEAPAVVFGTTTLSYAELDRRSAALASALRARGAGPGSVVATALPRSEHLAVALVAILRAGAAYVPLDPENPPARLATLLERTGAVALLAEADLDAGGMAPFAPQDWPETGDAPEPGTSPDDLAYILFTSGSTGEPKGVMIEHRAIVNRLLWMRDFYGIDTTDRILQKTPTTFDVSVWELFLPYLCGGTLVFAEPGAHRDPKAIARLVRAQGVTTMHFVPSMLSAFLEAPASEGLSLTRVFCSGEALTAEHRARFHARVTAQLHNLYGPTEAAVDVTYWDAAPDDRSTPLPIGFPVWNTRVQVLDARMRPVPPGVHGQLYLGGVQLARGYLGRPDLTAERFLPDPFRPGERLYATGDVAYLRPDGAVVYAGRADHQVKIRGMRIEPGEIEGAIKATGQVRDAVVIARADGGGEPRLVAYVLAGSGFETAPLLAELATALPAHMVPSAVVALESWPMTSSGKLDRKALPAPVLEMPKGTPPVGPVEERLAALYREVLHLPKTPGREADFFDLGGDSLTALTLAFRIEATFGQDPGLGQIFETPGLAQLARALEMADTARAGLSPLLPLAEGEGAPLFILHPAGGLGWGYRRLARALAAPRPVYAVQSPLLTGEALPGTLRSLAASYADRIEAQAPMGMIHLAGWSVGGILAQEVAVELGARGRAVGLVAMLDAYPAECWRAEPELSEAEALRALLAIAGHDPDSHPELDSRAAVVGFLKQGGTPLGSLPDAVLDAVVQLVTGTNRLIRGHAHRRYPGPLLHVRAARDHAGRDLHAGLWQPHAAEVEAMDLPLLHPEMVSGAAAEALGPVFSARMASAEAEAGDEVQARAASASVPGSEAGSAAMCTAPG</sequence>
<dbReference type="FunFam" id="2.30.38.10:FF:000001">
    <property type="entry name" value="Non-ribosomal peptide synthetase PvdI"/>
    <property type="match status" value="1"/>
</dbReference>
<dbReference type="RefSeq" id="WP_353473925.1">
    <property type="nucleotide sequence ID" value="NZ_CP123385.1"/>
</dbReference>
<dbReference type="InterPro" id="IPR001242">
    <property type="entry name" value="Condensation_dom"/>
</dbReference>
<feature type="domain" description="Carrier" evidence="5">
    <location>
        <begin position="943"/>
        <end position="1019"/>
    </location>
</feature>
<dbReference type="SUPFAM" id="SSF53474">
    <property type="entry name" value="alpha/beta-Hydrolases"/>
    <property type="match status" value="1"/>
</dbReference>
<reference evidence="6" key="1">
    <citation type="submission" date="2023-02" db="EMBL/GenBank/DDBJ databases">
        <title>Description and genomic characterization of Salipiger bruguierae sp. nov., isolated from the sediment of mangrove plant Bruguiera sexangula.</title>
        <authorList>
            <person name="Long M."/>
        </authorList>
    </citation>
    <scope>NUCLEOTIDE SEQUENCE</scope>
    <source>
        <strain evidence="6">H15</strain>
    </source>
</reference>
<evidence type="ECO:0000259" key="5">
    <source>
        <dbReference type="PROSITE" id="PS50075"/>
    </source>
</evidence>
<dbReference type="SUPFAM" id="SSF56801">
    <property type="entry name" value="Acetyl-CoA synthetase-like"/>
    <property type="match status" value="1"/>
</dbReference>
<dbReference type="InterPro" id="IPR020802">
    <property type="entry name" value="TesA-like"/>
</dbReference>
<accession>A0AAU8AKP2</accession>
<keyword evidence="2" id="KW-0596">Phosphopantetheine</keyword>
<comment type="cofactor">
    <cofactor evidence="1">
        <name>pantetheine 4'-phosphate</name>
        <dbReference type="ChEBI" id="CHEBI:47942"/>
    </cofactor>
</comment>
<dbReference type="NCBIfam" id="TIGR01733">
    <property type="entry name" value="AA-adenyl-dom"/>
    <property type="match status" value="1"/>
</dbReference>
<dbReference type="InterPro" id="IPR020806">
    <property type="entry name" value="PKS_PP-bd"/>
</dbReference>
<dbReference type="Pfam" id="PF00501">
    <property type="entry name" value="AMP-binding"/>
    <property type="match status" value="1"/>
</dbReference>
<dbReference type="InterPro" id="IPR029058">
    <property type="entry name" value="AB_hydrolase_fold"/>
</dbReference>
<dbReference type="SUPFAM" id="SSF52777">
    <property type="entry name" value="CoA-dependent acyltransferases"/>
    <property type="match status" value="2"/>
</dbReference>
<dbReference type="SMART" id="SM00823">
    <property type="entry name" value="PKS_PP"/>
    <property type="match status" value="1"/>
</dbReference>
<evidence type="ECO:0000256" key="4">
    <source>
        <dbReference type="SAM" id="MobiDB-lite"/>
    </source>
</evidence>
<dbReference type="Pfam" id="PF00550">
    <property type="entry name" value="PP-binding"/>
    <property type="match status" value="1"/>
</dbReference>
<dbReference type="PRINTS" id="PR00154">
    <property type="entry name" value="AMPBINDING"/>
</dbReference>
<dbReference type="Gene3D" id="2.30.38.10">
    <property type="entry name" value="Luciferase, Domain 3"/>
    <property type="match status" value="1"/>
</dbReference>
<feature type="region of interest" description="Disordered" evidence="4">
    <location>
        <begin position="1291"/>
        <end position="1312"/>
    </location>
</feature>
<dbReference type="InterPro" id="IPR045851">
    <property type="entry name" value="AMP-bd_C_sf"/>
</dbReference>
<dbReference type="PROSITE" id="PS00455">
    <property type="entry name" value="AMP_BINDING"/>
    <property type="match status" value="1"/>
</dbReference>
<dbReference type="InterPro" id="IPR006162">
    <property type="entry name" value="Ppantetheine_attach_site"/>
</dbReference>
<dbReference type="PROSITE" id="PS50075">
    <property type="entry name" value="CARRIER"/>
    <property type="match status" value="1"/>
</dbReference>
<dbReference type="EMBL" id="CP123385">
    <property type="protein sequence ID" value="XCC95088.1"/>
    <property type="molecule type" value="Genomic_DNA"/>
</dbReference>
<dbReference type="GO" id="GO:0044550">
    <property type="term" value="P:secondary metabolite biosynthetic process"/>
    <property type="evidence" value="ECO:0007669"/>
    <property type="project" value="UniProtKB-ARBA"/>
</dbReference>
<dbReference type="PANTHER" id="PTHR45527:SF1">
    <property type="entry name" value="FATTY ACID SYNTHASE"/>
    <property type="match status" value="1"/>
</dbReference>
<dbReference type="GO" id="GO:0003824">
    <property type="term" value="F:catalytic activity"/>
    <property type="evidence" value="ECO:0007669"/>
    <property type="project" value="InterPro"/>
</dbReference>
<dbReference type="InterPro" id="IPR000873">
    <property type="entry name" value="AMP-dep_synth/lig_dom"/>
</dbReference>
<dbReference type="Gene3D" id="3.30.300.30">
    <property type="match status" value="1"/>
</dbReference>
<dbReference type="Pfam" id="PF00668">
    <property type="entry name" value="Condensation"/>
    <property type="match status" value="1"/>
</dbReference>
<dbReference type="Pfam" id="PF00975">
    <property type="entry name" value="Thioesterase"/>
    <property type="match status" value="1"/>
</dbReference>
<dbReference type="SMART" id="SM00824">
    <property type="entry name" value="PKS_TE"/>
    <property type="match status" value="1"/>
</dbReference>
<evidence type="ECO:0000256" key="3">
    <source>
        <dbReference type="ARBA" id="ARBA00022553"/>
    </source>
</evidence>
<dbReference type="Gene3D" id="3.30.559.30">
    <property type="entry name" value="Nonribosomal peptide synthetase, condensation domain"/>
    <property type="match status" value="1"/>
</dbReference>
<evidence type="ECO:0000256" key="2">
    <source>
        <dbReference type="ARBA" id="ARBA00022450"/>
    </source>
</evidence>
<dbReference type="GO" id="GO:0031177">
    <property type="term" value="F:phosphopantetheine binding"/>
    <property type="evidence" value="ECO:0007669"/>
    <property type="project" value="InterPro"/>
</dbReference>
<dbReference type="InterPro" id="IPR020459">
    <property type="entry name" value="AMP-binding"/>
</dbReference>
<proteinExistence type="predicted"/>
<dbReference type="GO" id="GO:0005737">
    <property type="term" value="C:cytoplasm"/>
    <property type="evidence" value="ECO:0007669"/>
    <property type="project" value="TreeGrafter"/>
</dbReference>
<dbReference type="InterPro" id="IPR025110">
    <property type="entry name" value="AMP-bd_C"/>
</dbReference>
<dbReference type="InterPro" id="IPR020845">
    <property type="entry name" value="AMP-binding_CS"/>
</dbReference>
<dbReference type="InterPro" id="IPR036736">
    <property type="entry name" value="ACP-like_sf"/>
</dbReference>
<dbReference type="GO" id="GO:0043041">
    <property type="term" value="P:amino acid activation for nonribosomal peptide biosynthetic process"/>
    <property type="evidence" value="ECO:0007669"/>
    <property type="project" value="TreeGrafter"/>
</dbReference>
<dbReference type="FunFam" id="3.40.50.12780:FF:000012">
    <property type="entry name" value="Non-ribosomal peptide synthetase"/>
    <property type="match status" value="1"/>
</dbReference>
<dbReference type="Gene3D" id="3.30.559.10">
    <property type="entry name" value="Chloramphenicol acetyltransferase-like domain"/>
    <property type="match status" value="1"/>
</dbReference>
<gene>
    <name evidence="6" type="ORF">PVT71_18530</name>
</gene>
<dbReference type="Gene3D" id="3.40.50.980">
    <property type="match status" value="2"/>
</dbReference>
<protein>
    <submittedName>
        <fullName evidence="6">Amino acid adenylation domain-containing protein</fullName>
    </submittedName>
</protein>
<evidence type="ECO:0000313" key="6">
    <source>
        <dbReference type="EMBL" id="XCC95088.1"/>
    </source>
</evidence>
<dbReference type="InterPro" id="IPR010071">
    <property type="entry name" value="AA_adenyl_dom"/>
</dbReference>
<dbReference type="PANTHER" id="PTHR45527">
    <property type="entry name" value="NONRIBOSOMAL PEPTIDE SYNTHETASE"/>
    <property type="match status" value="1"/>
</dbReference>